<evidence type="ECO:0000313" key="1">
    <source>
        <dbReference type="EMBL" id="MBB4928236.1"/>
    </source>
</evidence>
<dbReference type="Proteomes" id="UP000540506">
    <property type="component" value="Unassembled WGS sequence"/>
</dbReference>
<keyword evidence="2" id="KW-1185">Reference proteome</keyword>
<proteinExistence type="predicted"/>
<reference evidence="1 2" key="1">
    <citation type="submission" date="2020-08" db="EMBL/GenBank/DDBJ databases">
        <title>Sequencing the genomes of 1000 actinobacteria strains.</title>
        <authorList>
            <person name="Klenk H.-P."/>
        </authorList>
    </citation>
    <scope>NUCLEOTIDE SEQUENCE [LARGE SCALE GENOMIC DNA]</scope>
    <source>
        <strain evidence="1 2">DSM 41654</strain>
    </source>
</reference>
<name>A0A7W7RA68_KITKI</name>
<accession>A0A7W7RA68</accession>
<dbReference type="AlphaFoldDB" id="A0A7W7RA68"/>
<dbReference type="EMBL" id="JACHJV010000002">
    <property type="protein sequence ID" value="MBB4928236.1"/>
    <property type="molecule type" value="Genomic_DNA"/>
</dbReference>
<organism evidence="1 2">
    <name type="scientific">Kitasatospora kifunensis</name>
    <name type="common">Streptomyces kifunensis</name>
    <dbReference type="NCBI Taxonomy" id="58351"/>
    <lineage>
        <taxon>Bacteria</taxon>
        <taxon>Bacillati</taxon>
        <taxon>Actinomycetota</taxon>
        <taxon>Actinomycetes</taxon>
        <taxon>Kitasatosporales</taxon>
        <taxon>Streptomycetaceae</taxon>
        <taxon>Kitasatospora</taxon>
    </lineage>
</organism>
<comment type="caution">
    <text evidence="1">The sequence shown here is derived from an EMBL/GenBank/DDBJ whole genome shotgun (WGS) entry which is preliminary data.</text>
</comment>
<evidence type="ECO:0000313" key="2">
    <source>
        <dbReference type="Proteomes" id="UP000540506"/>
    </source>
</evidence>
<gene>
    <name evidence="1" type="ORF">FHR34_007331</name>
</gene>
<sequence>MEEKKAHCLLVVKANQPELHSRLRSLPWKGVTARRYDREVSHGRKETRATRALTITGLDLAFPPRQ</sequence>
<protein>
    <submittedName>
        <fullName evidence="1">Uncharacterized protein</fullName>
    </submittedName>
</protein>